<evidence type="ECO:0000313" key="5">
    <source>
        <dbReference type="Proteomes" id="UP001057998"/>
    </source>
</evidence>
<dbReference type="GO" id="GO:0016034">
    <property type="term" value="F:maleylacetoacetate isomerase activity"/>
    <property type="evidence" value="ECO:0007669"/>
    <property type="project" value="UniProtKB-EC"/>
</dbReference>
<dbReference type="NCBIfam" id="TIGR01262">
    <property type="entry name" value="maiA"/>
    <property type="match status" value="1"/>
</dbReference>
<dbReference type="SUPFAM" id="SSF47616">
    <property type="entry name" value="GST C-terminal domain-like"/>
    <property type="match status" value="1"/>
</dbReference>
<dbReference type="EC" id="5.2.1.2" evidence="4"/>
<dbReference type="PROSITE" id="PS50405">
    <property type="entry name" value="GST_CTER"/>
    <property type="match status" value="1"/>
</dbReference>
<dbReference type="RefSeq" id="WP_255391729.1">
    <property type="nucleotide sequence ID" value="NZ_CP101509.1"/>
</dbReference>
<feature type="domain" description="GST C-terminal" evidence="3">
    <location>
        <begin position="85"/>
        <end position="211"/>
    </location>
</feature>
<dbReference type="CDD" id="cd03191">
    <property type="entry name" value="GST_C_Zeta"/>
    <property type="match status" value="1"/>
</dbReference>
<keyword evidence="4" id="KW-0413">Isomerase</keyword>
<evidence type="ECO:0000259" key="2">
    <source>
        <dbReference type="PROSITE" id="PS50404"/>
    </source>
</evidence>
<protein>
    <submittedName>
        <fullName evidence="4">Maleylacetoacetate isomerase</fullName>
        <ecNumber evidence="4">5.2.1.2</ecNumber>
    </submittedName>
</protein>
<dbReference type="Pfam" id="PF13417">
    <property type="entry name" value="GST_N_3"/>
    <property type="match status" value="1"/>
</dbReference>
<dbReference type="EMBL" id="CP101509">
    <property type="protein sequence ID" value="UTV30377.1"/>
    <property type="molecule type" value="Genomic_DNA"/>
</dbReference>
<evidence type="ECO:0000256" key="1">
    <source>
        <dbReference type="ARBA" id="ARBA00010007"/>
    </source>
</evidence>
<proteinExistence type="inferred from homology"/>
<accession>A0ABY5GM95</accession>
<dbReference type="Proteomes" id="UP001057998">
    <property type="component" value="Chromosome 2"/>
</dbReference>
<dbReference type="Gene3D" id="1.20.1050.10">
    <property type="match status" value="1"/>
</dbReference>
<evidence type="ECO:0000259" key="3">
    <source>
        <dbReference type="PROSITE" id="PS50405"/>
    </source>
</evidence>
<sequence>MELFDYFRSSASYRVRIALNLKGLDYTLSPVSLLANEQTDASYTAINPSALVPGLRTEQGMLGQSVAILEYLEERYPEPPILPRGTWEKAKCRELALTVACDIHPLNNLRVLNYLSRQLGVEQAEKTVWYHHWLKLGFQTLESLLASQEQPFCCGNQPTMADICLIPQLYNARRFELDLAPYPTLIKIEQQCQQLEAFRRAHPDAQSSSHL</sequence>
<dbReference type="InterPro" id="IPR036249">
    <property type="entry name" value="Thioredoxin-like_sf"/>
</dbReference>
<dbReference type="InterPro" id="IPR004045">
    <property type="entry name" value="Glutathione_S-Trfase_N"/>
</dbReference>
<keyword evidence="5" id="KW-1185">Reference proteome</keyword>
<reference evidence="4" key="1">
    <citation type="submission" date="2022-07" db="EMBL/GenBank/DDBJ databases">
        <title>Genome sequencing of Photobacterium atrarenae GJH2-4.</title>
        <authorList>
            <person name="Park S.-J."/>
        </authorList>
    </citation>
    <scope>NUCLEOTIDE SEQUENCE</scope>
    <source>
        <strain evidence="4">GJH2-4</strain>
    </source>
</reference>
<dbReference type="PROSITE" id="PS50404">
    <property type="entry name" value="GST_NTER"/>
    <property type="match status" value="1"/>
</dbReference>
<dbReference type="InterPro" id="IPR034333">
    <property type="entry name" value="GST_Zeta_N"/>
</dbReference>
<dbReference type="InterPro" id="IPR005955">
    <property type="entry name" value="GST_Zeta"/>
</dbReference>
<dbReference type="PANTHER" id="PTHR42673:SF21">
    <property type="entry name" value="GLUTATHIONE S-TRANSFERASE YFCF"/>
    <property type="match status" value="1"/>
</dbReference>
<name>A0ABY5GM95_9GAMM</name>
<gene>
    <name evidence="4" type="primary">maiA</name>
    <name evidence="4" type="ORF">NNL38_17520</name>
</gene>
<dbReference type="InterPro" id="IPR036282">
    <property type="entry name" value="Glutathione-S-Trfase_C_sf"/>
</dbReference>
<dbReference type="InterPro" id="IPR010987">
    <property type="entry name" value="Glutathione-S-Trfase_C-like"/>
</dbReference>
<comment type="similarity">
    <text evidence="1">Belongs to the GST superfamily. Zeta family.</text>
</comment>
<organism evidence="4 5">
    <name type="scientific">Photobacterium atrarenae</name>
    <dbReference type="NCBI Taxonomy" id="865757"/>
    <lineage>
        <taxon>Bacteria</taxon>
        <taxon>Pseudomonadati</taxon>
        <taxon>Pseudomonadota</taxon>
        <taxon>Gammaproteobacteria</taxon>
        <taxon>Vibrionales</taxon>
        <taxon>Vibrionaceae</taxon>
        <taxon>Photobacterium</taxon>
    </lineage>
</organism>
<dbReference type="SFLD" id="SFLDG00358">
    <property type="entry name" value="Main_(cytGST)"/>
    <property type="match status" value="1"/>
</dbReference>
<dbReference type="CDD" id="cd03042">
    <property type="entry name" value="GST_N_Zeta"/>
    <property type="match status" value="1"/>
</dbReference>
<dbReference type="SFLD" id="SFLDS00019">
    <property type="entry name" value="Glutathione_Transferase_(cytos"/>
    <property type="match status" value="1"/>
</dbReference>
<dbReference type="InterPro" id="IPR034330">
    <property type="entry name" value="GST_Zeta_C"/>
</dbReference>
<dbReference type="SUPFAM" id="SSF52833">
    <property type="entry name" value="Thioredoxin-like"/>
    <property type="match status" value="1"/>
</dbReference>
<dbReference type="Pfam" id="PF13410">
    <property type="entry name" value="GST_C_2"/>
    <property type="match status" value="1"/>
</dbReference>
<dbReference type="InterPro" id="IPR040079">
    <property type="entry name" value="Glutathione_S-Trfase"/>
</dbReference>
<feature type="domain" description="GST N-terminal" evidence="2">
    <location>
        <begin position="1"/>
        <end position="80"/>
    </location>
</feature>
<dbReference type="PANTHER" id="PTHR42673">
    <property type="entry name" value="MALEYLACETOACETATE ISOMERASE"/>
    <property type="match status" value="1"/>
</dbReference>
<evidence type="ECO:0000313" key="4">
    <source>
        <dbReference type="EMBL" id="UTV30377.1"/>
    </source>
</evidence>
<dbReference type="Gene3D" id="3.40.30.10">
    <property type="entry name" value="Glutaredoxin"/>
    <property type="match status" value="1"/>
</dbReference>